<keyword evidence="8" id="KW-0378">Hydrolase</keyword>
<dbReference type="InterPro" id="IPR001261">
    <property type="entry name" value="ArgE/DapE_CS"/>
</dbReference>
<evidence type="ECO:0000256" key="11">
    <source>
        <dbReference type="ARBA" id="ARBA00051301"/>
    </source>
</evidence>
<dbReference type="NCBIfam" id="TIGR01910">
    <property type="entry name" value="DapE-ArgE"/>
    <property type="match status" value="1"/>
</dbReference>
<dbReference type="InterPro" id="IPR010182">
    <property type="entry name" value="ArgE/DapE"/>
</dbReference>
<evidence type="ECO:0000256" key="5">
    <source>
        <dbReference type="ARBA" id="ARBA00011921"/>
    </source>
</evidence>
<dbReference type="InterPro" id="IPR050072">
    <property type="entry name" value="Peptidase_M20A"/>
</dbReference>
<dbReference type="RefSeq" id="WP_310764820.1">
    <property type="nucleotide sequence ID" value="NZ_CP134050.1"/>
</dbReference>
<dbReference type="Pfam" id="PF07687">
    <property type="entry name" value="M20_dimer"/>
    <property type="match status" value="1"/>
</dbReference>
<dbReference type="PANTHER" id="PTHR43808:SF25">
    <property type="entry name" value="PEPTIDASE M20 DIMERISATION DOMAIN-CONTAINING PROTEIN"/>
    <property type="match status" value="1"/>
</dbReference>
<keyword evidence="10" id="KW-0170">Cobalt</keyword>
<dbReference type="InterPro" id="IPR002933">
    <property type="entry name" value="Peptidase_M20"/>
</dbReference>
<proteinExistence type="inferred from homology"/>
<dbReference type="InterPro" id="IPR011650">
    <property type="entry name" value="Peptidase_M20_dimer"/>
</dbReference>
<keyword evidence="7" id="KW-0479">Metal-binding</keyword>
<reference evidence="13 14" key="1">
    <citation type="submission" date="2023-09" db="EMBL/GenBank/DDBJ databases">
        <title>Complete Genome and Methylome dissection of Bacillus brevis NEB573 original source of BbsI restriction endonuclease.</title>
        <authorList>
            <person name="Fomenkov A."/>
            <person name="Roberts R.D."/>
        </authorList>
    </citation>
    <scope>NUCLEOTIDE SEQUENCE [LARGE SCALE GENOMIC DNA]</scope>
    <source>
        <strain evidence="13 14">NEB573</strain>
    </source>
</reference>
<evidence type="ECO:0000256" key="2">
    <source>
        <dbReference type="ARBA" id="ARBA00001947"/>
    </source>
</evidence>
<dbReference type="Gene3D" id="3.30.70.360">
    <property type="match status" value="1"/>
</dbReference>
<keyword evidence="14" id="KW-1185">Reference proteome</keyword>
<evidence type="ECO:0000256" key="10">
    <source>
        <dbReference type="ARBA" id="ARBA00023285"/>
    </source>
</evidence>
<dbReference type="EMBL" id="CP134050">
    <property type="protein sequence ID" value="WNC13326.1"/>
    <property type="molecule type" value="Genomic_DNA"/>
</dbReference>
<organism evidence="13 14">
    <name type="scientific">Brevibacillus brevis</name>
    <name type="common">Bacillus brevis</name>
    <dbReference type="NCBI Taxonomy" id="1393"/>
    <lineage>
        <taxon>Bacteria</taxon>
        <taxon>Bacillati</taxon>
        <taxon>Bacillota</taxon>
        <taxon>Bacilli</taxon>
        <taxon>Bacillales</taxon>
        <taxon>Paenibacillaceae</taxon>
        <taxon>Brevibacillus</taxon>
    </lineage>
</organism>
<dbReference type="PANTHER" id="PTHR43808">
    <property type="entry name" value="ACETYLORNITHINE DEACETYLASE"/>
    <property type="match status" value="1"/>
</dbReference>
<evidence type="ECO:0000256" key="3">
    <source>
        <dbReference type="ARBA" id="ARBA00005130"/>
    </source>
</evidence>
<name>A0ABY9T278_BREBE</name>
<comment type="cofactor">
    <cofactor evidence="1">
        <name>Co(2+)</name>
        <dbReference type="ChEBI" id="CHEBI:48828"/>
    </cofactor>
</comment>
<comment type="pathway">
    <text evidence="3">Amino-acid biosynthesis; L-lysine biosynthesis via DAP pathway; LL-2,6-diaminopimelate from (S)-tetrahydrodipicolinate (succinylase route): step 3/3.</text>
</comment>
<protein>
    <recommendedName>
        <fullName evidence="6">Probable succinyl-diaminopimelate desuccinylase</fullName>
        <ecNumber evidence="5">3.5.1.18</ecNumber>
    </recommendedName>
</protein>
<evidence type="ECO:0000259" key="12">
    <source>
        <dbReference type="Pfam" id="PF07687"/>
    </source>
</evidence>
<dbReference type="EC" id="3.5.1.18" evidence="5"/>
<evidence type="ECO:0000256" key="1">
    <source>
        <dbReference type="ARBA" id="ARBA00001941"/>
    </source>
</evidence>
<dbReference type="PROSITE" id="PS00758">
    <property type="entry name" value="ARGE_DAPE_CPG2_1"/>
    <property type="match status" value="1"/>
</dbReference>
<dbReference type="Pfam" id="PF01546">
    <property type="entry name" value="Peptidase_M20"/>
    <property type="match status" value="1"/>
</dbReference>
<dbReference type="InterPro" id="IPR036264">
    <property type="entry name" value="Bact_exopeptidase_dim_dom"/>
</dbReference>
<comment type="cofactor">
    <cofactor evidence="2">
        <name>Zn(2+)</name>
        <dbReference type="ChEBI" id="CHEBI:29105"/>
    </cofactor>
</comment>
<dbReference type="SUPFAM" id="SSF55031">
    <property type="entry name" value="Bacterial exopeptidase dimerisation domain"/>
    <property type="match status" value="1"/>
</dbReference>
<accession>A0ABY9T278</accession>
<gene>
    <name evidence="13" type="ORF">RGB73_21880</name>
</gene>
<feature type="domain" description="Peptidase M20 dimerisation" evidence="12">
    <location>
        <begin position="179"/>
        <end position="282"/>
    </location>
</feature>
<evidence type="ECO:0000256" key="4">
    <source>
        <dbReference type="ARBA" id="ARBA00006247"/>
    </source>
</evidence>
<sequence length="385" mass="41613">MKIEIDRNGLIALVQDLIRIDSVNPYLDADGPGERQIARFLQERMQAGGLEVRVMPINDTAVNVIGILRGSGGGRSLLLNGHMDTVSAKRMAIKPFDPLHEDGKIYGRGSQDMKGSLGAMIAAVEAVSRAQVPLSGDVILAFVADEEYKSIGTEALVEEYSADAAIVCEPSDLDIGIVHKGFAWISCEVKGKAAHGSRPAEGIDAIVHTGRVLSEIERLSQQLAQKRHPILGPPSVHASLIQGGTELSTYPDHCRLDWERRTIPGETRQEVEQEVAGMLERLRAGDDSFQASAELFFWREPFEVSTDEPIFAALEAACRSRLGRAPDISGFSGWTDAALLQGAGIPTVLFGPCGAGLHGAVEYVETESLVDMANILADTIREFCR</sequence>
<evidence type="ECO:0000256" key="6">
    <source>
        <dbReference type="ARBA" id="ARBA00016853"/>
    </source>
</evidence>
<evidence type="ECO:0000256" key="7">
    <source>
        <dbReference type="ARBA" id="ARBA00022723"/>
    </source>
</evidence>
<dbReference type="Proteomes" id="UP001256827">
    <property type="component" value="Chromosome"/>
</dbReference>
<keyword evidence="9" id="KW-0862">Zinc</keyword>
<dbReference type="Gene3D" id="3.40.630.10">
    <property type="entry name" value="Zn peptidases"/>
    <property type="match status" value="1"/>
</dbReference>
<dbReference type="SUPFAM" id="SSF53187">
    <property type="entry name" value="Zn-dependent exopeptidases"/>
    <property type="match status" value="1"/>
</dbReference>
<comment type="similarity">
    <text evidence="4">Belongs to the peptidase M20A family.</text>
</comment>
<evidence type="ECO:0000256" key="9">
    <source>
        <dbReference type="ARBA" id="ARBA00022833"/>
    </source>
</evidence>
<evidence type="ECO:0000313" key="13">
    <source>
        <dbReference type="EMBL" id="WNC13326.1"/>
    </source>
</evidence>
<evidence type="ECO:0000313" key="14">
    <source>
        <dbReference type="Proteomes" id="UP001256827"/>
    </source>
</evidence>
<comment type="catalytic activity">
    <reaction evidence="11">
        <text>N-succinyl-(2S,6S)-2,6-diaminopimelate + H2O = (2S,6S)-2,6-diaminopimelate + succinate</text>
        <dbReference type="Rhea" id="RHEA:22608"/>
        <dbReference type="ChEBI" id="CHEBI:15377"/>
        <dbReference type="ChEBI" id="CHEBI:30031"/>
        <dbReference type="ChEBI" id="CHEBI:57609"/>
        <dbReference type="ChEBI" id="CHEBI:58087"/>
        <dbReference type="EC" id="3.5.1.18"/>
    </reaction>
</comment>
<evidence type="ECO:0000256" key="8">
    <source>
        <dbReference type="ARBA" id="ARBA00022801"/>
    </source>
</evidence>